<keyword evidence="2" id="KW-0812">Transmembrane</keyword>
<protein>
    <submittedName>
        <fullName evidence="3">Uncharacterized protein</fullName>
    </submittedName>
</protein>
<feature type="region of interest" description="Disordered" evidence="1">
    <location>
        <begin position="177"/>
        <end position="201"/>
    </location>
</feature>
<dbReference type="OrthoDB" id="3234633at2759"/>
<evidence type="ECO:0000313" key="3">
    <source>
        <dbReference type="EMBL" id="KIO26247.1"/>
    </source>
</evidence>
<reference evidence="3 4" key="1">
    <citation type="submission" date="2014-04" db="EMBL/GenBank/DDBJ databases">
        <authorList>
            <consortium name="DOE Joint Genome Institute"/>
            <person name="Kuo A."/>
            <person name="Girlanda M."/>
            <person name="Perotto S."/>
            <person name="Kohler A."/>
            <person name="Nagy L.G."/>
            <person name="Floudas D."/>
            <person name="Copeland A."/>
            <person name="Barry K.W."/>
            <person name="Cichocki N."/>
            <person name="Veneault-Fourrey C."/>
            <person name="LaButti K."/>
            <person name="Lindquist E.A."/>
            <person name="Lipzen A."/>
            <person name="Lundell T."/>
            <person name="Morin E."/>
            <person name="Murat C."/>
            <person name="Sun H."/>
            <person name="Tunlid A."/>
            <person name="Henrissat B."/>
            <person name="Grigoriev I.V."/>
            <person name="Hibbett D.S."/>
            <person name="Martin F."/>
            <person name="Nordberg H.P."/>
            <person name="Cantor M.N."/>
            <person name="Hua S.X."/>
        </authorList>
    </citation>
    <scope>NUCLEOTIDE SEQUENCE [LARGE SCALE GENOMIC DNA]</scope>
    <source>
        <strain evidence="3 4">MUT 4182</strain>
    </source>
</reference>
<dbReference type="Proteomes" id="UP000054248">
    <property type="component" value="Unassembled WGS sequence"/>
</dbReference>
<dbReference type="EMBL" id="KN823027">
    <property type="protein sequence ID" value="KIO26247.1"/>
    <property type="molecule type" value="Genomic_DNA"/>
</dbReference>
<dbReference type="AlphaFoldDB" id="A0A0C3LXP1"/>
<reference evidence="4" key="2">
    <citation type="submission" date="2015-01" db="EMBL/GenBank/DDBJ databases">
        <title>Evolutionary Origins and Diversification of the Mycorrhizal Mutualists.</title>
        <authorList>
            <consortium name="DOE Joint Genome Institute"/>
            <consortium name="Mycorrhizal Genomics Consortium"/>
            <person name="Kohler A."/>
            <person name="Kuo A."/>
            <person name="Nagy L.G."/>
            <person name="Floudas D."/>
            <person name="Copeland A."/>
            <person name="Barry K.W."/>
            <person name="Cichocki N."/>
            <person name="Veneault-Fourrey C."/>
            <person name="LaButti K."/>
            <person name="Lindquist E.A."/>
            <person name="Lipzen A."/>
            <person name="Lundell T."/>
            <person name="Morin E."/>
            <person name="Murat C."/>
            <person name="Riley R."/>
            <person name="Ohm R."/>
            <person name="Sun H."/>
            <person name="Tunlid A."/>
            <person name="Henrissat B."/>
            <person name="Grigoriev I.V."/>
            <person name="Hibbett D.S."/>
            <person name="Martin F."/>
        </authorList>
    </citation>
    <scope>NUCLEOTIDE SEQUENCE [LARGE SCALE GENOMIC DNA]</scope>
    <source>
        <strain evidence="4">MUT 4182</strain>
    </source>
</reference>
<evidence type="ECO:0000256" key="2">
    <source>
        <dbReference type="SAM" id="Phobius"/>
    </source>
</evidence>
<name>A0A0C3LXP1_9AGAM</name>
<feature type="transmembrane region" description="Helical" evidence="2">
    <location>
        <begin position="72"/>
        <end position="92"/>
    </location>
</feature>
<dbReference type="HOGENOM" id="CLU_1016340_0_0_1"/>
<keyword evidence="2" id="KW-0472">Membrane</keyword>
<organism evidence="3 4">
    <name type="scientific">Tulasnella calospora MUT 4182</name>
    <dbReference type="NCBI Taxonomy" id="1051891"/>
    <lineage>
        <taxon>Eukaryota</taxon>
        <taxon>Fungi</taxon>
        <taxon>Dikarya</taxon>
        <taxon>Basidiomycota</taxon>
        <taxon>Agaricomycotina</taxon>
        <taxon>Agaricomycetes</taxon>
        <taxon>Cantharellales</taxon>
        <taxon>Tulasnellaceae</taxon>
        <taxon>Tulasnella</taxon>
    </lineage>
</organism>
<evidence type="ECO:0000313" key="4">
    <source>
        <dbReference type="Proteomes" id="UP000054248"/>
    </source>
</evidence>
<evidence type="ECO:0000256" key="1">
    <source>
        <dbReference type="SAM" id="MobiDB-lite"/>
    </source>
</evidence>
<proteinExistence type="predicted"/>
<keyword evidence="2" id="KW-1133">Transmembrane helix</keyword>
<sequence>MSLTPYPAAPAPETYLMVEETLTPSSINWKNSIVVPTRTVILPSFSATLDSLPEPTASSSSPKSGLLSTRSITYAAIVTSVIICIAVSVLLYRWCTKHRTKVPKASSISKPAVIQNGLSTWSLDSQAGLSRALSEEKRVEWMEKGLPVWSPNTREAMSARVLTRSVKEASCGIKTSGSNGTMLSRSDTDNSVSSGGTTVKQSQDIDHGATAVRVGYPALDQRRIDDMVDGALTAPLGYPKRVLAHGDQVEAVKHAHFHDVVAKPPESLGGHVYI</sequence>
<gene>
    <name evidence="3" type="ORF">M407DRAFT_24461</name>
</gene>
<accession>A0A0C3LXP1</accession>
<keyword evidence="4" id="KW-1185">Reference proteome</keyword>